<dbReference type="PROSITE" id="PS50109">
    <property type="entry name" value="HIS_KIN"/>
    <property type="match status" value="1"/>
</dbReference>
<evidence type="ECO:0000256" key="2">
    <source>
        <dbReference type="ARBA" id="ARBA00012438"/>
    </source>
</evidence>
<keyword evidence="5" id="KW-0418">Kinase</keyword>
<feature type="modified residue" description="4-aspartylphosphate" evidence="6">
    <location>
        <position position="532"/>
    </location>
</feature>
<dbReference type="InterPro" id="IPR005467">
    <property type="entry name" value="His_kinase_dom"/>
</dbReference>
<dbReference type="SMART" id="SM00387">
    <property type="entry name" value="HATPase_c"/>
    <property type="match status" value="1"/>
</dbReference>
<dbReference type="PRINTS" id="PR00344">
    <property type="entry name" value="BCTRLSENSOR"/>
</dbReference>
<dbReference type="Gene3D" id="3.30.565.10">
    <property type="entry name" value="Histidine kinase-like ATPase, C-terminal domain"/>
    <property type="match status" value="1"/>
</dbReference>
<dbReference type="CDD" id="cd17546">
    <property type="entry name" value="REC_hyHK_CKI1_RcsC-like"/>
    <property type="match status" value="1"/>
</dbReference>
<comment type="catalytic activity">
    <reaction evidence="1">
        <text>ATP + protein L-histidine = ADP + protein N-phospho-L-histidine.</text>
        <dbReference type="EC" id="2.7.13.3"/>
    </reaction>
</comment>
<feature type="transmembrane region" description="Helical" evidence="7">
    <location>
        <begin position="58"/>
        <end position="79"/>
    </location>
</feature>
<dbReference type="AlphaFoldDB" id="A0A7S1IR26"/>
<feature type="transmembrane region" description="Helical" evidence="7">
    <location>
        <begin position="91"/>
        <end position="112"/>
    </location>
</feature>
<protein>
    <recommendedName>
        <fullName evidence="2">histidine kinase</fullName>
        <ecNumber evidence="2">2.7.13.3</ecNumber>
    </recommendedName>
</protein>
<dbReference type="PANTHER" id="PTHR43047">
    <property type="entry name" value="TWO-COMPONENT HISTIDINE PROTEIN KINASE"/>
    <property type="match status" value="1"/>
</dbReference>
<organism evidence="10">
    <name type="scientific">Eutreptiella gymnastica</name>
    <dbReference type="NCBI Taxonomy" id="73025"/>
    <lineage>
        <taxon>Eukaryota</taxon>
        <taxon>Discoba</taxon>
        <taxon>Euglenozoa</taxon>
        <taxon>Euglenida</taxon>
        <taxon>Spirocuta</taxon>
        <taxon>Euglenophyceae</taxon>
        <taxon>Eutreptiales</taxon>
        <taxon>Eutreptiaceae</taxon>
        <taxon>Eutreptiella</taxon>
    </lineage>
</organism>
<evidence type="ECO:0000256" key="6">
    <source>
        <dbReference type="PROSITE-ProRule" id="PRU00169"/>
    </source>
</evidence>
<dbReference type="EC" id="2.7.13.3" evidence="2"/>
<reference evidence="10" key="1">
    <citation type="submission" date="2021-01" db="EMBL/GenBank/DDBJ databases">
        <authorList>
            <person name="Corre E."/>
            <person name="Pelletier E."/>
            <person name="Niang G."/>
            <person name="Scheremetjew M."/>
            <person name="Finn R."/>
            <person name="Kale V."/>
            <person name="Holt S."/>
            <person name="Cochrane G."/>
            <person name="Meng A."/>
            <person name="Brown T."/>
            <person name="Cohen L."/>
        </authorList>
    </citation>
    <scope>NUCLEOTIDE SEQUENCE</scope>
    <source>
        <strain evidence="10">NIES-381</strain>
    </source>
</reference>
<accession>A0A7S1IR26</accession>
<feature type="domain" description="Histidine kinase" evidence="8">
    <location>
        <begin position="230"/>
        <end position="455"/>
    </location>
</feature>
<dbReference type="InterPro" id="IPR036890">
    <property type="entry name" value="HATPase_C_sf"/>
</dbReference>
<proteinExistence type="predicted"/>
<dbReference type="PROSITE" id="PS50110">
    <property type="entry name" value="RESPONSE_REGULATORY"/>
    <property type="match status" value="1"/>
</dbReference>
<evidence type="ECO:0000313" key="10">
    <source>
        <dbReference type="EMBL" id="CAD9019979.1"/>
    </source>
</evidence>
<dbReference type="InterPro" id="IPR036097">
    <property type="entry name" value="HisK_dim/P_sf"/>
</dbReference>
<dbReference type="InterPro" id="IPR004358">
    <property type="entry name" value="Sig_transdc_His_kin-like_C"/>
</dbReference>
<keyword evidence="7" id="KW-1133">Transmembrane helix</keyword>
<evidence type="ECO:0000256" key="7">
    <source>
        <dbReference type="SAM" id="Phobius"/>
    </source>
</evidence>
<dbReference type="Pfam" id="PF02518">
    <property type="entry name" value="HATPase_c"/>
    <property type="match status" value="1"/>
</dbReference>
<dbReference type="CDD" id="cd00082">
    <property type="entry name" value="HisKA"/>
    <property type="match status" value="1"/>
</dbReference>
<dbReference type="FunFam" id="3.30.565.10:FF:000010">
    <property type="entry name" value="Sensor histidine kinase RcsC"/>
    <property type="match status" value="1"/>
</dbReference>
<evidence type="ECO:0000256" key="1">
    <source>
        <dbReference type="ARBA" id="ARBA00000085"/>
    </source>
</evidence>
<dbReference type="Pfam" id="PF00072">
    <property type="entry name" value="Response_reg"/>
    <property type="match status" value="1"/>
</dbReference>
<dbReference type="Gene3D" id="1.10.287.130">
    <property type="match status" value="1"/>
</dbReference>
<dbReference type="PANTHER" id="PTHR43047:SF72">
    <property type="entry name" value="OSMOSENSING HISTIDINE PROTEIN KINASE SLN1"/>
    <property type="match status" value="1"/>
</dbReference>
<dbReference type="InterPro" id="IPR003594">
    <property type="entry name" value="HATPase_dom"/>
</dbReference>
<gene>
    <name evidence="10" type="ORF">EGYM00392_LOCUS31093</name>
</gene>
<dbReference type="CDD" id="cd16922">
    <property type="entry name" value="HATPase_EvgS-ArcB-TorS-like"/>
    <property type="match status" value="1"/>
</dbReference>
<keyword evidence="7" id="KW-0472">Membrane</keyword>
<dbReference type="SMART" id="SM00388">
    <property type="entry name" value="HisKA"/>
    <property type="match status" value="1"/>
</dbReference>
<dbReference type="SUPFAM" id="SSF47384">
    <property type="entry name" value="Homodimeric domain of signal transducing histidine kinase"/>
    <property type="match status" value="1"/>
</dbReference>
<evidence type="ECO:0000259" key="8">
    <source>
        <dbReference type="PROSITE" id="PS50109"/>
    </source>
</evidence>
<sequence>MLLTFGVKSKEEDYQCYRIARAVPHTFWLAFIKFVWDVLLLIWSFVFPSGIYPEWYRYNYIAPVVLSLITTLATMWITFDTKHRAHHWNKVCLSLTVVLFIDLVCLMQGQIFRTLPAPHLEAYMALLFFHTSVSRAFTFVQVVAITVIKLIAAMSVLAVSANRCSDTILNWVMLYALVCIFNILFAWTLETMDREQFWMHTQLRKELQVRSQAEKEAVEARDAEMLFLARMSHEIRTPLNGILGLAELLVDSTLDPEQLVLVQSMKVAGNHLLYIVNDILDLAKVTAGKLQLKEQLVKIWELPNECLHLFTSQMKAKNITADVQVAKDVPVEVIGDRTRLVQIFSNLISNAVKFTPNMGKINIHAWLASVSGLTSEMLEVTFQISDTGKGMTAHEVEQLFVPYYQCNSQIDRDHGGTGLGLSIVDKLVSLMGGKISVESTVGSGTKFKFSLRFKSKHHNQHRSVPRNEAEDQLPIIHWQGMKCIVTDDTPLNVFVLQQRLQRKGVHVLTAGNGQQCVEQWQANTHVDIILMDIWMPVMDGLEATRRLRDLGATVPIIGLTADYTNAIARQALDSGMTEVLLKPICWSTLEEVLRKTQQCGQSHAGTNRTFEYLPVLDADCPVPDLSPTTPPNIPSSLPAANYAIVELALGAGGHQLHA</sequence>
<evidence type="ECO:0000256" key="3">
    <source>
        <dbReference type="ARBA" id="ARBA00022553"/>
    </source>
</evidence>
<feature type="transmembrane region" description="Helical" evidence="7">
    <location>
        <begin position="171"/>
        <end position="189"/>
    </location>
</feature>
<dbReference type="InterPro" id="IPR001789">
    <property type="entry name" value="Sig_transdc_resp-reg_receiver"/>
</dbReference>
<evidence type="ECO:0000256" key="5">
    <source>
        <dbReference type="ARBA" id="ARBA00022777"/>
    </source>
</evidence>
<dbReference type="InterPro" id="IPR003661">
    <property type="entry name" value="HisK_dim/P_dom"/>
</dbReference>
<dbReference type="GO" id="GO:0009927">
    <property type="term" value="F:histidine phosphotransfer kinase activity"/>
    <property type="evidence" value="ECO:0007669"/>
    <property type="project" value="TreeGrafter"/>
</dbReference>
<dbReference type="SUPFAM" id="SSF55874">
    <property type="entry name" value="ATPase domain of HSP90 chaperone/DNA topoisomerase II/histidine kinase"/>
    <property type="match status" value="1"/>
</dbReference>
<name>A0A7S1IR26_9EUGL</name>
<evidence type="ECO:0000259" key="9">
    <source>
        <dbReference type="PROSITE" id="PS50110"/>
    </source>
</evidence>
<keyword evidence="4" id="KW-0808">Transferase</keyword>
<feature type="transmembrane region" description="Helical" evidence="7">
    <location>
        <begin position="27"/>
        <end position="46"/>
    </location>
</feature>
<feature type="transmembrane region" description="Helical" evidence="7">
    <location>
        <begin position="132"/>
        <end position="159"/>
    </location>
</feature>
<dbReference type="Gene3D" id="3.40.50.2300">
    <property type="match status" value="1"/>
</dbReference>
<keyword evidence="7" id="KW-0812">Transmembrane</keyword>
<dbReference type="SMART" id="SM00448">
    <property type="entry name" value="REC"/>
    <property type="match status" value="1"/>
</dbReference>
<keyword evidence="3 6" id="KW-0597">Phosphoprotein</keyword>
<dbReference type="EMBL" id="HBGA01083393">
    <property type="protein sequence ID" value="CAD9019979.1"/>
    <property type="molecule type" value="Transcribed_RNA"/>
</dbReference>
<dbReference type="InterPro" id="IPR011006">
    <property type="entry name" value="CheY-like_superfamily"/>
</dbReference>
<dbReference type="SUPFAM" id="SSF52172">
    <property type="entry name" value="CheY-like"/>
    <property type="match status" value="1"/>
</dbReference>
<dbReference type="GO" id="GO:0000155">
    <property type="term" value="F:phosphorelay sensor kinase activity"/>
    <property type="evidence" value="ECO:0007669"/>
    <property type="project" value="InterPro"/>
</dbReference>
<feature type="domain" description="Response regulatory" evidence="9">
    <location>
        <begin position="482"/>
        <end position="597"/>
    </location>
</feature>
<dbReference type="Pfam" id="PF00512">
    <property type="entry name" value="HisKA"/>
    <property type="match status" value="1"/>
</dbReference>
<evidence type="ECO:0000256" key="4">
    <source>
        <dbReference type="ARBA" id="ARBA00022679"/>
    </source>
</evidence>
<dbReference type="GO" id="GO:0005886">
    <property type="term" value="C:plasma membrane"/>
    <property type="evidence" value="ECO:0007669"/>
    <property type="project" value="TreeGrafter"/>
</dbReference>